<keyword evidence="2" id="KW-1185">Reference proteome</keyword>
<organism evidence="1 2">
    <name type="scientific">Methylobacterium symbioticum</name>
    <dbReference type="NCBI Taxonomy" id="2584084"/>
    <lineage>
        <taxon>Bacteria</taxon>
        <taxon>Pseudomonadati</taxon>
        <taxon>Pseudomonadota</taxon>
        <taxon>Alphaproteobacteria</taxon>
        <taxon>Hyphomicrobiales</taxon>
        <taxon>Methylobacteriaceae</taxon>
        <taxon>Methylobacterium</taxon>
    </lineage>
</organism>
<dbReference type="RefSeq" id="WP_142582441.1">
    <property type="nucleotide sequence ID" value="NZ_CABFPH010000015.1"/>
</dbReference>
<proteinExistence type="predicted"/>
<dbReference type="Proteomes" id="UP000410984">
    <property type="component" value="Unassembled WGS sequence"/>
</dbReference>
<gene>
    <name evidence="1" type="ORF">MET9862_01537</name>
</gene>
<accession>A0A509ECS3</accession>
<dbReference type="AlphaFoldDB" id="A0A509ECS3"/>
<dbReference type="OrthoDB" id="8224528at2"/>
<reference evidence="1 2" key="1">
    <citation type="submission" date="2019-06" db="EMBL/GenBank/DDBJ databases">
        <authorList>
            <person name="Rodrigo-Torres L."/>
            <person name="Arahal R. D."/>
            <person name="Lucena T."/>
        </authorList>
    </citation>
    <scope>NUCLEOTIDE SEQUENCE [LARGE SCALE GENOMIC DNA]</scope>
    <source>
        <strain evidence="1 2">SB0023/3</strain>
    </source>
</reference>
<sequence length="187" mass="19648">MTSPRTEIGRPSIFTIVATGLLISAPATALAGELPPQGEYRITYTGVNPAPMKPVMIGPQRTVSTSLSIMTAVNAGGSGLLHDMTGRCNGMATIDNQAKTVENHGFCDYVDADGDHVFEKWDYPVQPLAAATQGTGEWIGGTGKFTGLSGQLTIKTRRVNALTEGVVQFIGEKSGSYTISRKTAAGN</sequence>
<name>A0A509ECS3_9HYPH</name>
<dbReference type="EMBL" id="CABFPH010000015">
    <property type="protein sequence ID" value="VUD70963.1"/>
    <property type="molecule type" value="Genomic_DNA"/>
</dbReference>
<evidence type="ECO:0000313" key="2">
    <source>
        <dbReference type="Proteomes" id="UP000410984"/>
    </source>
</evidence>
<evidence type="ECO:0000313" key="1">
    <source>
        <dbReference type="EMBL" id="VUD70963.1"/>
    </source>
</evidence>
<protein>
    <submittedName>
        <fullName evidence="1">Uncharacterized protein</fullName>
    </submittedName>
</protein>